<dbReference type="InterPro" id="IPR044725">
    <property type="entry name" value="CBSX3_CBS_dom"/>
</dbReference>
<dbReference type="Pfam" id="PF00571">
    <property type="entry name" value="CBS"/>
    <property type="match status" value="2"/>
</dbReference>
<name>A0A7S8F3U3_9SPHN</name>
<keyword evidence="1 2" id="KW-0129">CBS domain</keyword>
<dbReference type="PROSITE" id="PS51371">
    <property type="entry name" value="CBS"/>
    <property type="match status" value="2"/>
</dbReference>
<gene>
    <name evidence="4" type="ORF">IRL76_12870</name>
</gene>
<sequence>MDIGTMIAGRTSAEVISCGVDTPVRDAIAILADRRIGALPVMEHGRVVGIFSERDVVYRLASEGDACLSRSMGEVMTSPPITVERRTGILDALALMTRRRIRHLPVVDGEAMCGFISIGDLVKARLDEIQSEAEAMREYIQTA</sequence>
<reference evidence="4 5" key="1">
    <citation type="submission" date="2020-11" db="EMBL/GenBank/DDBJ databases">
        <title>The genome sequence of Erythrobacter sp. 6D36.</title>
        <authorList>
            <person name="Liu Y."/>
        </authorList>
    </citation>
    <scope>NUCLEOTIDE SEQUENCE [LARGE SCALE GENOMIC DNA]</scope>
    <source>
        <strain evidence="4 5">6D36</strain>
    </source>
</reference>
<dbReference type="Gene3D" id="3.10.580.10">
    <property type="entry name" value="CBS-domain"/>
    <property type="match status" value="1"/>
</dbReference>
<evidence type="ECO:0000256" key="2">
    <source>
        <dbReference type="PROSITE-ProRule" id="PRU00703"/>
    </source>
</evidence>
<accession>A0A7S8F3U3</accession>
<dbReference type="RefSeq" id="WP_200981718.1">
    <property type="nucleotide sequence ID" value="NZ_CP064654.1"/>
</dbReference>
<dbReference type="SUPFAM" id="SSF54631">
    <property type="entry name" value="CBS-domain pair"/>
    <property type="match status" value="1"/>
</dbReference>
<organism evidence="4 5">
    <name type="scientific">Qipengyuania soli</name>
    <dbReference type="NCBI Taxonomy" id="2782568"/>
    <lineage>
        <taxon>Bacteria</taxon>
        <taxon>Pseudomonadati</taxon>
        <taxon>Pseudomonadota</taxon>
        <taxon>Alphaproteobacteria</taxon>
        <taxon>Sphingomonadales</taxon>
        <taxon>Erythrobacteraceae</taxon>
        <taxon>Qipengyuania</taxon>
    </lineage>
</organism>
<proteinExistence type="predicted"/>
<dbReference type="Proteomes" id="UP000594459">
    <property type="component" value="Chromosome"/>
</dbReference>
<dbReference type="CDD" id="cd04623">
    <property type="entry name" value="CBS_pair_bac_euk"/>
    <property type="match status" value="1"/>
</dbReference>
<evidence type="ECO:0000259" key="3">
    <source>
        <dbReference type="PROSITE" id="PS51371"/>
    </source>
</evidence>
<keyword evidence="5" id="KW-1185">Reference proteome</keyword>
<feature type="domain" description="CBS" evidence="3">
    <location>
        <begin position="76"/>
        <end position="131"/>
    </location>
</feature>
<evidence type="ECO:0000256" key="1">
    <source>
        <dbReference type="ARBA" id="ARBA00023122"/>
    </source>
</evidence>
<evidence type="ECO:0000313" key="4">
    <source>
        <dbReference type="EMBL" id="QPC98714.1"/>
    </source>
</evidence>
<dbReference type="KEGG" id="qso:IRL76_12870"/>
<protein>
    <submittedName>
        <fullName evidence="4">CBS domain-containing protein</fullName>
    </submittedName>
</protein>
<dbReference type="InterPro" id="IPR051257">
    <property type="entry name" value="Diverse_CBS-Domain"/>
</dbReference>
<evidence type="ECO:0000313" key="5">
    <source>
        <dbReference type="Proteomes" id="UP000594459"/>
    </source>
</evidence>
<dbReference type="SMART" id="SM00116">
    <property type="entry name" value="CBS"/>
    <property type="match status" value="2"/>
</dbReference>
<dbReference type="InterPro" id="IPR000644">
    <property type="entry name" value="CBS_dom"/>
</dbReference>
<feature type="domain" description="CBS" evidence="3">
    <location>
        <begin position="10"/>
        <end position="66"/>
    </location>
</feature>
<dbReference type="AlphaFoldDB" id="A0A7S8F3U3"/>
<dbReference type="EMBL" id="CP064654">
    <property type="protein sequence ID" value="QPC98714.1"/>
    <property type="molecule type" value="Genomic_DNA"/>
</dbReference>
<dbReference type="PANTHER" id="PTHR43080:SF2">
    <property type="entry name" value="CBS DOMAIN-CONTAINING PROTEIN"/>
    <property type="match status" value="1"/>
</dbReference>
<dbReference type="PANTHER" id="PTHR43080">
    <property type="entry name" value="CBS DOMAIN-CONTAINING PROTEIN CBSX3, MITOCHONDRIAL"/>
    <property type="match status" value="1"/>
</dbReference>
<dbReference type="InterPro" id="IPR046342">
    <property type="entry name" value="CBS_dom_sf"/>
</dbReference>